<dbReference type="RefSeq" id="WP_106893828.1">
    <property type="nucleotide sequence ID" value="NZ_CP027860.1"/>
</dbReference>
<gene>
    <name evidence="2" type="ORF">C7S18_23230</name>
</gene>
<dbReference type="OrthoDB" id="5986216at2"/>
<evidence type="ECO:0000256" key="1">
    <source>
        <dbReference type="SAM" id="Phobius"/>
    </source>
</evidence>
<keyword evidence="1" id="KW-0812">Transmembrane</keyword>
<dbReference type="EMBL" id="CP027860">
    <property type="protein sequence ID" value="AVP99909.1"/>
    <property type="molecule type" value="Genomic_DNA"/>
</dbReference>
<protein>
    <submittedName>
        <fullName evidence="2">Uncharacterized protein</fullName>
    </submittedName>
</protein>
<sequence>MFTREDILAVAIRLIAIWIGCTVLIGTFRVLSLAQTDVETELVPKLIVLVVSFVILAGVWLFPVTIARKLLPAAKDAQSPLQADPHALVAVGFTVLGLYWLGDALIGLFYGWSFLRLAESVGDGMYLIPPDISAGLWTDGFQAALGIAVMLSAKTVQRWLLPPQPAQLVPTSEDTVDPR</sequence>
<feature type="transmembrane region" description="Helical" evidence="1">
    <location>
        <begin position="7"/>
        <end position="26"/>
    </location>
</feature>
<dbReference type="AlphaFoldDB" id="A0A2P1PYI7"/>
<feature type="transmembrane region" description="Helical" evidence="1">
    <location>
        <begin position="46"/>
        <end position="66"/>
    </location>
</feature>
<dbReference type="KEGG" id="xba:C7S18_23230"/>
<keyword evidence="1" id="KW-1133">Transmembrane helix</keyword>
<name>A0A2P1PYI7_9GAMM</name>
<feature type="transmembrane region" description="Helical" evidence="1">
    <location>
        <begin position="87"/>
        <end position="112"/>
    </location>
</feature>
<keyword evidence="3" id="KW-1185">Reference proteome</keyword>
<evidence type="ECO:0000313" key="2">
    <source>
        <dbReference type="EMBL" id="AVP99909.1"/>
    </source>
</evidence>
<evidence type="ECO:0000313" key="3">
    <source>
        <dbReference type="Proteomes" id="UP000241074"/>
    </source>
</evidence>
<proteinExistence type="predicted"/>
<reference evidence="2 3" key="1">
    <citation type="submission" date="2018-03" db="EMBL/GenBank/DDBJ databases">
        <title>Ahniella affigens gen. nov., sp. nov., a gammaproteobacterium isolated from sandy soil near a stream.</title>
        <authorList>
            <person name="Ko Y."/>
            <person name="Kim J.-H."/>
        </authorList>
    </citation>
    <scope>NUCLEOTIDE SEQUENCE [LARGE SCALE GENOMIC DNA]</scope>
    <source>
        <strain evidence="2 3">D13</strain>
    </source>
</reference>
<accession>A0A2P1PYI7</accession>
<organism evidence="2 3">
    <name type="scientific">Ahniella affigens</name>
    <dbReference type="NCBI Taxonomy" id="2021234"/>
    <lineage>
        <taxon>Bacteria</taxon>
        <taxon>Pseudomonadati</taxon>
        <taxon>Pseudomonadota</taxon>
        <taxon>Gammaproteobacteria</taxon>
        <taxon>Lysobacterales</taxon>
        <taxon>Rhodanobacteraceae</taxon>
        <taxon>Ahniella</taxon>
    </lineage>
</organism>
<reference evidence="2 3" key="2">
    <citation type="submission" date="2018-03" db="EMBL/GenBank/DDBJ databases">
        <authorList>
            <person name="Keele B.F."/>
        </authorList>
    </citation>
    <scope>NUCLEOTIDE SEQUENCE [LARGE SCALE GENOMIC DNA]</scope>
    <source>
        <strain evidence="2 3">D13</strain>
    </source>
</reference>
<keyword evidence="1" id="KW-0472">Membrane</keyword>
<dbReference type="Proteomes" id="UP000241074">
    <property type="component" value="Chromosome"/>
</dbReference>